<comment type="caution">
    <text evidence="1">The sequence shown here is derived from an EMBL/GenBank/DDBJ whole genome shotgun (WGS) entry which is preliminary data.</text>
</comment>
<evidence type="ECO:0000313" key="1">
    <source>
        <dbReference type="EMBL" id="TMQ71694.1"/>
    </source>
</evidence>
<protein>
    <recommendedName>
        <fullName evidence="3">Saccharopine dehydrogenase</fullName>
    </recommendedName>
</protein>
<reference evidence="1 2" key="1">
    <citation type="journal article" date="2019" name="Nat. Microbiol.">
        <title>Mediterranean grassland soil C-N compound turnover is dependent on rainfall and depth, and is mediated by genomically divergent microorganisms.</title>
        <authorList>
            <person name="Diamond S."/>
            <person name="Andeer P.F."/>
            <person name="Li Z."/>
            <person name="Crits-Christoph A."/>
            <person name="Burstein D."/>
            <person name="Anantharaman K."/>
            <person name="Lane K.R."/>
            <person name="Thomas B.C."/>
            <person name="Pan C."/>
            <person name="Northen T.R."/>
            <person name="Banfield J.F."/>
        </authorList>
    </citation>
    <scope>NUCLEOTIDE SEQUENCE [LARGE SCALE GENOMIC DNA]</scope>
    <source>
        <strain evidence="1">WS_10</strain>
    </source>
</reference>
<evidence type="ECO:0000313" key="2">
    <source>
        <dbReference type="Proteomes" id="UP000319836"/>
    </source>
</evidence>
<gene>
    <name evidence="1" type="ORF">E6K80_04805</name>
</gene>
<proteinExistence type="predicted"/>
<accession>A0A538U715</accession>
<feature type="non-terminal residue" evidence="1">
    <location>
        <position position="1"/>
    </location>
</feature>
<dbReference type="AlphaFoldDB" id="A0A538U715"/>
<organism evidence="1 2">
    <name type="scientific">Eiseniibacteriota bacterium</name>
    <dbReference type="NCBI Taxonomy" id="2212470"/>
    <lineage>
        <taxon>Bacteria</taxon>
        <taxon>Candidatus Eiseniibacteriota</taxon>
    </lineage>
</organism>
<dbReference type="Proteomes" id="UP000319836">
    <property type="component" value="Unassembled WGS sequence"/>
</dbReference>
<dbReference type="EMBL" id="VBPA01000107">
    <property type="protein sequence ID" value="TMQ71694.1"/>
    <property type="molecule type" value="Genomic_DNA"/>
</dbReference>
<evidence type="ECO:0008006" key="3">
    <source>
        <dbReference type="Google" id="ProtNLM"/>
    </source>
</evidence>
<name>A0A538U715_UNCEI</name>
<sequence>HVEAIRPLLAEGRLVETIRAHCTLDPPEDLVVLVVRARWGARVRETLLVDRYAPATRHTAMSRTTALTTSACAQMLVAGLAREPGVHPLEQVAQDGRAFEFVRDALARRGVRIGAPVLLPAPATS</sequence>